<dbReference type="RefSeq" id="XP_027206242.1">
    <property type="nucleotide sequence ID" value="XM_027350441.1"/>
</dbReference>
<sequence>MKTISSKSNKPNNNNDGRFRIDGNLIGGGGGDGFNENCTVYTNEIQTQIASHNDNDDDDNQLQIQFQPIDEINPSGDVQIKSNGLNPNSLHLSSITGNLEFKINNRLMISSEKPRRLFQIENDCLIIEDSSISMAYIRQQPGGLRLSQMITDSIVGSVHDDLRIESRTEQLSIETKNSTINIESNMGRIELKSYDDININTEKLSLNGRNILFVNLNRDQHDHKQQQQHNRHRHHHQTNLKNGNDNDEPIAYQLCMCTNGELFAADESIPCQADHKICGSHDE</sequence>
<dbReference type="AlphaFoldDB" id="A0A6P6YM11"/>
<dbReference type="GO" id="GO:0042383">
    <property type="term" value="C:sarcolemma"/>
    <property type="evidence" value="ECO:0007669"/>
    <property type="project" value="UniProtKB-SubCell"/>
</dbReference>
<feature type="region of interest" description="Disordered" evidence="13">
    <location>
        <begin position="220"/>
        <end position="245"/>
    </location>
</feature>
<dbReference type="InterPro" id="IPR039972">
    <property type="entry name" value="Sarcoglycan_gamma/delta/zeta"/>
</dbReference>
<keyword evidence="12" id="KW-0206">Cytoskeleton</keyword>
<keyword evidence="10" id="KW-1015">Disulfide bond</keyword>
<reference evidence="15" key="1">
    <citation type="submission" date="2025-08" db="UniProtKB">
        <authorList>
            <consortium name="RefSeq"/>
        </authorList>
    </citation>
    <scope>IDENTIFICATION</scope>
    <source>
        <strain evidence="15">Airmid</strain>
    </source>
</reference>
<dbReference type="Pfam" id="PF04790">
    <property type="entry name" value="Sarcoglycan_1"/>
    <property type="match status" value="1"/>
</dbReference>
<comment type="subcellular location">
    <subcellularLocation>
        <location evidence="2">Cell membrane</location>
        <location evidence="2">Sarcolemma</location>
        <topology evidence="2">Single-pass type II membrane protein</topology>
    </subcellularLocation>
    <subcellularLocation>
        <location evidence="1">Cytoplasm</location>
        <location evidence="1">Cytoskeleton</location>
    </subcellularLocation>
</comment>
<keyword evidence="5" id="KW-0963">Cytoplasm</keyword>
<evidence type="ECO:0000256" key="5">
    <source>
        <dbReference type="ARBA" id="ARBA00022490"/>
    </source>
</evidence>
<evidence type="ECO:0000256" key="10">
    <source>
        <dbReference type="ARBA" id="ARBA00023157"/>
    </source>
</evidence>
<protein>
    <submittedName>
        <fullName evidence="15">CAR1 transcription factor-like</fullName>
    </submittedName>
</protein>
<keyword evidence="11" id="KW-0325">Glycoprotein</keyword>
<keyword evidence="8" id="KW-1133">Transmembrane helix</keyword>
<keyword evidence="4" id="KW-1003">Cell membrane</keyword>
<evidence type="ECO:0000256" key="6">
    <source>
        <dbReference type="ARBA" id="ARBA00022692"/>
    </source>
</evidence>
<feature type="region of interest" description="Disordered" evidence="13">
    <location>
        <begin position="1"/>
        <end position="20"/>
    </location>
</feature>
<dbReference type="InterPro" id="IPR006875">
    <property type="entry name" value="Sarcoglycan"/>
</dbReference>
<evidence type="ECO:0000256" key="11">
    <source>
        <dbReference type="ARBA" id="ARBA00023180"/>
    </source>
</evidence>
<dbReference type="GO" id="GO:0005856">
    <property type="term" value="C:cytoskeleton"/>
    <property type="evidence" value="ECO:0007669"/>
    <property type="project" value="UniProtKB-SubCell"/>
</dbReference>
<evidence type="ECO:0000256" key="8">
    <source>
        <dbReference type="ARBA" id="ARBA00022989"/>
    </source>
</evidence>
<accession>A0A6P6YM11</accession>
<dbReference type="KEGG" id="dpte:113799750"/>
<dbReference type="GO" id="GO:0016012">
    <property type="term" value="C:sarcoglycan complex"/>
    <property type="evidence" value="ECO:0007669"/>
    <property type="project" value="InterPro"/>
</dbReference>
<evidence type="ECO:0000256" key="9">
    <source>
        <dbReference type="ARBA" id="ARBA00023136"/>
    </source>
</evidence>
<evidence type="ECO:0000313" key="15">
    <source>
        <dbReference type="RefSeq" id="XP_027206242.1"/>
    </source>
</evidence>
<evidence type="ECO:0000256" key="2">
    <source>
        <dbReference type="ARBA" id="ARBA00004274"/>
    </source>
</evidence>
<keyword evidence="9" id="KW-0472">Membrane</keyword>
<keyword evidence="6" id="KW-0812">Transmembrane</keyword>
<evidence type="ECO:0000256" key="1">
    <source>
        <dbReference type="ARBA" id="ARBA00004245"/>
    </source>
</evidence>
<feature type="compositionally biased region" description="Basic residues" evidence="13">
    <location>
        <begin position="229"/>
        <end position="238"/>
    </location>
</feature>
<dbReference type="OrthoDB" id="8881719at2759"/>
<dbReference type="PANTHER" id="PTHR12939">
    <property type="entry name" value="SARCOGLYCAN"/>
    <property type="match status" value="1"/>
</dbReference>
<evidence type="ECO:0000313" key="14">
    <source>
        <dbReference type="Proteomes" id="UP000515146"/>
    </source>
</evidence>
<dbReference type="Proteomes" id="UP000515146">
    <property type="component" value="Unplaced"/>
</dbReference>
<evidence type="ECO:0000256" key="13">
    <source>
        <dbReference type="SAM" id="MobiDB-lite"/>
    </source>
</evidence>
<evidence type="ECO:0000256" key="7">
    <source>
        <dbReference type="ARBA" id="ARBA00022968"/>
    </source>
</evidence>
<dbReference type="PANTHER" id="PTHR12939:SF10">
    <property type="entry name" value="EG:4F1.1 PROTEIN"/>
    <property type="match status" value="1"/>
</dbReference>
<organism evidence="14 15">
    <name type="scientific">Dermatophagoides pteronyssinus</name>
    <name type="common">European house dust mite</name>
    <dbReference type="NCBI Taxonomy" id="6956"/>
    <lineage>
        <taxon>Eukaryota</taxon>
        <taxon>Metazoa</taxon>
        <taxon>Ecdysozoa</taxon>
        <taxon>Arthropoda</taxon>
        <taxon>Chelicerata</taxon>
        <taxon>Arachnida</taxon>
        <taxon>Acari</taxon>
        <taxon>Acariformes</taxon>
        <taxon>Sarcoptiformes</taxon>
        <taxon>Astigmata</taxon>
        <taxon>Psoroptidia</taxon>
        <taxon>Analgoidea</taxon>
        <taxon>Pyroglyphidae</taxon>
        <taxon>Dermatophagoidinae</taxon>
        <taxon>Dermatophagoides</taxon>
    </lineage>
</organism>
<keyword evidence="7" id="KW-0735">Signal-anchor</keyword>
<name>A0A6P6YM11_DERPT</name>
<gene>
    <name evidence="15" type="primary">LOC113799750</name>
</gene>
<dbReference type="InParanoid" id="A0A6P6YM11"/>
<proteinExistence type="inferred from homology"/>
<comment type="similarity">
    <text evidence="3">Belongs to the sarcoglycan beta/delta/gamma/zeta family.</text>
</comment>
<evidence type="ECO:0000256" key="4">
    <source>
        <dbReference type="ARBA" id="ARBA00022475"/>
    </source>
</evidence>
<keyword evidence="14" id="KW-1185">Reference proteome</keyword>
<feature type="compositionally biased region" description="Low complexity" evidence="13">
    <location>
        <begin position="1"/>
        <end position="15"/>
    </location>
</feature>
<evidence type="ECO:0000256" key="12">
    <source>
        <dbReference type="ARBA" id="ARBA00023212"/>
    </source>
</evidence>
<evidence type="ECO:0000256" key="3">
    <source>
        <dbReference type="ARBA" id="ARBA00007574"/>
    </source>
</evidence>